<name>A0A0A9ADL2_ARUDO</name>
<reference evidence="1" key="1">
    <citation type="submission" date="2014-09" db="EMBL/GenBank/DDBJ databases">
        <authorList>
            <person name="Magalhaes I.L.F."/>
            <person name="Oliveira U."/>
            <person name="Santos F.R."/>
            <person name="Vidigal T.H.D.A."/>
            <person name="Brescovit A.D."/>
            <person name="Santos A.J."/>
        </authorList>
    </citation>
    <scope>NUCLEOTIDE SEQUENCE</scope>
    <source>
        <tissue evidence="1">Shoot tissue taken approximately 20 cm above the soil surface</tissue>
    </source>
</reference>
<dbReference type="AlphaFoldDB" id="A0A0A9ADL2"/>
<accession>A0A0A9ADL2</accession>
<protein>
    <submittedName>
        <fullName evidence="1">Uncharacterized protein</fullName>
    </submittedName>
</protein>
<proteinExistence type="predicted"/>
<sequence>MGKEPHMPRHGSIVPCQAPMHHMVPCFPALTPP</sequence>
<organism evidence="1">
    <name type="scientific">Arundo donax</name>
    <name type="common">Giant reed</name>
    <name type="synonym">Donax arundinaceus</name>
    <dbReference type="NCBI Taxonomy" id="35708"/>
    <lineage>
        <taxon>Eukaryota</taxon>
        <taxon>Viridiplantae</taxon>
        <taxon>Streptophyta</taxon>
        <taxon>Embryophyta</taxon>
        <taxon>Tracheophyta</taxon>
        <taxon>Spermatophyta</taxon>
        <taxon>Magnoliopsida</taxon>
        <taxon>Liliopsida</taxon>
        <taxon>Poales</taxon>
        <taxon>Poaceae</taxon>
        <taxon>PACMAD clade</taxon>
        <taxon>Arundinoideae</taxon>
        <taxon>Arundineae</taxon>
        <taxon>Arundo</taxon>
    </lineage>
</organism>
<evidence type="ECO:0000313" key="1">
    <source>
        <dbReference type="EMBL" id="JAD47060.1"/>
    </source>
</evidence>
<dbReference type="EMBL" id="GBRH01250835">
    <property type="protein sequence ID" value="JAD47060.1"/>
    <property type="molecule type" value="Transcribed_RNA"/>
</dbReference>
<reference evidence="1" key="2">
    <citation type="journal article" date="2015" name="Data Brief">
        <title>Shoot transcriptome of the giant reed, Arundo donax.</title>
        <authorList>
            <person name="Barrero R.A."/>
            <person name="Guerrero F.D."/>
            <person name="Moolhuijzen P."/>
            <person name="Goolsby J.A."/>
            <person name="Tidwell J."/>
            <person name="Bellgard S.E."/>
            <person name="Bellgard M.I."/>
        </authorList>
    </citation>
    <scope>NUCLEOTIDE SEQUENCE</scope>
    <source>
        <tissue evidence="1">Shoot tissue taken approximately 20 cm above the soil surface</tissue>
    </source>
</reference>